<dbReference type="AlphaFoldDB" id="A0A918IBI1"/>
<comment type="caution">
    <text evidence="1">The sequence shown here is derived from an EMBL/GenBank/DDBJ whole genome shotgun (WGS) entry which is preliminary data.</text>
</comment>
<accession>A0A918IBI1</accession>
<reference evidence="1" key="1">
    <citation type="journal article" date="2014" name="Int. J. Syst. Evol. Microbiol.">
        <title>Complete genome sequence of Corynebacterium casei LMG S-19264T (=DSM 44701T), isolated from a smear-ripened cheese.</title>
        <authorList>
            <consortium name="US DOE Joint Genome Institute (JGI-PGF)"/>
            <person name="Walter F."/>
            <person name="Albersmeier A."/>
            <person name="Kalinowski J."/>
            <person name="Ruckert C."/>
        </authorList>
    </citation>
    <scope>NUCLEOTIDE SEQUENCE</scope>
    <source>
        <strain evidence="1">JCM 4369</strain>
    </source>
</reference>
<dbReference type="Proteomes" id="UP000618795">
    <property type="component" value="Unassembled WGS sequence"/>
</dbReference>
<sequence length="73" mass="7729">MTHQKSGRGKGEFRATRVAPVTGRLLPLFRLGSGGLLGPGDRYRPFVSLSDRTVAQALAALDLVLDSAPRPVG</sequence>
<keyword evidence="2" id="KW-1185">Reference proteome</keyword>
<protein>
    <submittedName>
        <fullName evidence="1">Uncharacterized protein</fullName>
    </submittedName>
</protein>
<dbReference type="EMBL" id="BMTD01000005">
    <property type="protein sequence ID" value="GGU91913.1"/>
    <property type="molecule type" value="Genomic_DNA"/>
</dbReference>
<reference evidence="1" key="2">
    <citation type="submission" date="2020-09" db="EMBL/GenBank/DDBJ databases">
        <authorList>
            <person name="Sun Q."/>
            <person name="Ohkuma M."/>
        </authorList>
    </citation>
    <scope>NUCLEOTIDE SEQUENCE</scope>
    <source>
        <strain evidence="1">JCM 4369</strain>
    </source>
</reference>
<name>A0A918IBI1_9ACTN</name>
<gene>
    <name evidence="1" type="ORF">GCM10010260_28050</name>
</gene>
<evidence type="ECO:0000313" key="1">
    <source>
        <dbReference type="EMBL" id="GGU91913.1"/>
    </source>
</evidence>
<evidence type="ECO:0000313" key="2">
    <source>
        <dbReference type="Proteomes" id="UP000618795"/>
    </source>
</evidence>
<organism evidence="1 2">
    <name type="scientific">Streptomyces filipinensis</name>
    <dbReference type="NCBI Taxonomy" id="66887"/>
    <lineage>
        <taxon>Bacteria</taxon>
        <taxon>Bacillati</taxon>
        <taxon>Actinomycetota</taxon>
        <taxon>Actinomycetes</taxon>
        <taxon>Kitasatosporales</taxon>
        <taxon>Streptomycetaceae</taxon>
        <taxon>Streptomyces</taxon>
    </lineage>
</organism>
<proteinExistence type="predicted"/>